<dbReference type="AlphaFoldDB" id="Q22UC2"/>
<feature type="compositionally biased region" description="Polar residues" evidence="1">
    <location>
        <begin position="1"/>
        <end position="10"/>
    </location>
</feature>
<protein>
    <submittedName>
        <fullName evidence="2">Uncharacterized protein</fullName>
    </submittedName>
</protein>
<evidence type="ECO:0000313" key="2">
    <source>
        <dbReference type="EMBL" id="EAR88765.1"/>
    </source>
</evidence>
<dbReference type="InParanoid" id="Q22UC2"/>
<reference evidence="3" key="1">
    <citation type="journal article" date="2006" name="PLoS Biol.">
        <title>Macronuclear genome sequence of the ciliate Tetrahymena thermophila, a model eukaryote.</title>
        <authorList>
            <person name="Eisen J.A."/>
            <person name="Coyne R.S."/>
            <person name="Wu M."/>
            <person name="Wu D."/>
            <person name="Thiagarajan M."/>
            <person name="Wortman J.R."/>
            <person name="Badger J.H."/>
            <person name="Ren Q."/>
            <person name="Amedeo P."/>
            <person name="Jones K.M."/>
            <person name="Tallon L.J."/>
            <person name="Delcher A.L."/>
            <person name="Salzberg S.L."/>
            <person name="Silva J.C."/>
            <person name="Haas B.J."/>
            <person name="Majoros W.H."/>
            <person name="Farzad M."/>
            <person name="Carlton J.M."/>
            <person name="Smith R.K. Jr."/>
            <person name="Garg J."/>
            <person name="Pearlman R.E."/>
            <person name="Karrer K.M."/>
            <person name="Sun L."/>
            <person name="Manning G."/>
            <person name="Elde N.C."/>
            <person name="Turkewitz A.P."/>
            <person name="Asai D.J."/>
            <person name="Wilkes D.E."/>
            <person name="Wang Y."/>
            <person name="Cai H."/>
            <person name="Collins K."/>
            <person name="Stewart B.A."/>
            <person name="Lee S.R."/>
            <person name="Wilamowska K."/>
            <person name="Weinberg Z."/>
            <person name="Ruzzo W.L."/>
            <person name="Wloga D."/>
            <person name="Gaertig J."/>
            <person name="Frankel J."/>
            <person name="Tsao C.-C."/>
            <person name="Gorovsky M.A."/>
            <person name="Keeling P.J."/>
            <person name="Waller R.F."/>
            <person name="Patron N.J."/>
            <person name="Cherry J.M."/>
            <person name="Stover N.A."/>
            <person name="Krieger C.J."/>
            <person name="del Toro C."/>
            <person name="Ryder H.F."/>
            <person name="Williamson S.C."/>
            <person name="Barbeau R.A."/>
            <person name="Hamilton E.P."/>
            <person name="Orias E."/>
        </authorList>
    </citation>
    <scope>NUCLEOTIDE SEQUENCE [LARGE SCALE GENOMIC DNA]</scope>
    <source>
        <strain evidence="3">SB210</strain>
    </source>
</reference>
<dbReference type="KEGG" id="tet:TTHERM_00259640"/>
<name>Q22UC2_TETTS</name>
<dbReference type="HOGENOM" id="CLU_2799639_0_0_1"/>
<proteinExistence type="predicted"/>
<feature type="compositionally biased region" description="Basic and acidic residues" evidence="1">
    <location>
        <begin position="38"/>
        <end position="53"/>
    </location>
</feature>
<dbReference type="Proteomes" id="UP000009168">
    <property type="component" value="Unassembled WGS sequence"/>
</dbReference>
<keyword evidence="3" id="KW-1185">Reference proteome</keyword>
<evidence type="ECO:0000313" key="3">
    <source>
        <dbReference type="Proteomes" id="UP000009168"/>
    </source>
</evidence>
<organism evidence="2 3">
    <name type="scientific">Tetrahymena thermophila (strain SB210)</name>
    <dbReference type="NCBI Taxonomy" id="312017"/>
    <lineage>
        <taxon>Eukaryota</taxon>
        <taxon>Sar</taxon>
        <taxon>Alveolata</taxon>
        <taxon>Ciliophora</taxon>
        <taxon>Intramacronucleata</taxon>
        <taxon>Oligohymenophorea</taxon>
        <taxon>Hymenostomatida</taxon>
        <taxon>Tetrahymenina</taxon>
        <taxon>Tetrahymenidae</taxon>
        <taxon>Tetrahymena</taxon>
    </lineage>
</organism>
<gene>
    <name evidence="2" type="ORF">TTHERM_00259640</name>
</gene>
<evidence type="ECO:0000256" key="1">
    <source>
        <dbReference type="SAM" id="MobiDB-lite"/>
    </source>
</evidence>
<feature type="region of interest" description="Disordered" evidence="1">
    <location>
        <begin position="1"/>
        <end position="68"/>
    </location>
</feature>
<sequence>MDCKTTNTKAFSKKRTEKNGISRKIADKTSNNNNDSFDGGKCKFEKRKEDTKQNKRLVQKLLKGSAYA</sequence>
<dbReference type="GeneID" id="7846113"/>
<dbReference type="RefSeq" id="XP_001009010.1">
    <property type="nucleotide sequence ID" value="XM_001009010.3"/>
</dbReference>
<accession>Q22UC2</accession>
<feature type="compositionally biased region" description="Basic and acidic residues" evidence="1">
    <location>
        <begin position="17"/>
        <end position="27"/>
    </location>
</feature>
<dbReference type="EMBL" id="GG662830">
    <property type="protein sequence ID" value="EAR88765.1"/>
    <property type="molecule type" value="Genomic_DNA"/>
</dbReference>